<protein>
    <submittedName>
        <fullName evidence="1">Uncharacterized protein</fullName>
    </submittedName>
</protein>
<comment type="caution">
    <text evidence="1">The sequence shown here is derived from an EMBL/GenBank/DDBJ whole genome shotgun (WGS) entry which is preliminary data.</text>
</comment>
<evidence type="ECO:0000313" key="1">
    <source>
        <dbReference type="EMBL" id="MBW0464336.1"/>
    </source>
</evidence>
<dbReference type="Proteomes" id="UP000765509">
    <property type="component" value="Unassembled WGS sequence"/>
</dbReference>
<reference evidence="1" key="1">
    <citation type="submission" date="2021-03" db="EMBL/GenBank/DDBJ databases">
        <title>Draft genome sequence of rust myrtle Austropuccinia psidii MF-1, a brazilian biotype.</title>
        <authorList>
            <person name="Quecine M.C."/>
            <person name="Pachon D.M.R."/>
            <person name="Bonatelli M.L."/>
            <person name="Correr F.H."/>
            <person name="Franceschini L.M."/>
            <person name="Leite T.F."/>
            <person name="Margarido G.R.A."/>
            <person name="Almeida C.A."/>
            <person name="Ferrarezi J.A."/>
            <person name="Labate C.A."/>
        </authorList>
    </citation>
    <scope>NUCLEOTIDE SEQUENCE</scope>
    <source>
        <strain evidence="1">MF-1</strain>
    </source>
</reference>
<dbReference type="EMBL" id="AVOT02000757">
    <property type="protein sequence ID" value="MBW0464336.1"/>
    <property type="molecule type" value="Genomic_DNA"/>
</dbReference>
<sequence length="226" mass="25487">MGDAIREYSDNYQDPKEEFLVEYQGETQLDIKDIKVEAGMPQDTANKSLCKHTQDAQTFLVTPTTGMEYIHGTDTKMTVCSDNTQHPSIIDSCAHCSIVAREYLDNLFPNWEKKLLTTKGKSFRSASGKMSSIGNIIKEIIIPHRKGNIQLSTEFVVLEDAPTQGFSLGTEYQKEQIFSLYLYVTTMEFHSLEPQYGIPIPYPIYDNLAISIISGQIGHFILFGLL</sequence>
<evidence type="ECO:0000313" key="2">
    <source>
        <dbReference type="Proteomes" id="UP000765509"/>
    </source>
</evidence>
<proteinExistence type="predicted"/>
<name>A0A9Q3GEP1_9BASI</name>
<organism evidence="1 2">
    <name type="scientific">Austropuccinia psidii MF-1</name>
    <dbReference type="NCBI Taxonomy" id="1389203"/>
    <lineage>
        <taxon>Eukaryota</taxon>
        <taxon>Fungi</taxon>
        <taxon>Dikarya</taxon>
        <taxon>Basidiomycota</taxon>
        <taxon>Pucciniomycotina</taxon>
        <taxon>Pucciniomycetes</taxon>
        <taxon>Pucciniales</taxon>
        <taxon>Sphaerophragmiaceae</taxon>
        <taxon>Austropuccinia</taxon>
    </lineage>
</organism>
<keyword evidence="2" id="KW-1185">Reference proteome</keyword>
<accession>A0A9Q3GEP1</accession>
<gene>
    <name evidence="1" type="ORF">O181_004051</name>
</gene>
<dbReference type="AlphaFoldDB" id="A0A9Q3GEP1"/>